<sequence>MINMNFITGFPRSHRQHDLIWVIVDPMTKSSYFLSVKTTYSAEDYAKLYIQEIVRLH</sequence>
<keyword evidence="2" id="KW-1185">Reference proteome</keyword>
<dbReference type="PANTHER" id="PTHR45835:SF91">
    <property type="entry name" value="RETROTRANSPOSON, TY3-GYPSY SUBCLASS-LIKE PROTEIN"/>
    <property type="match status" value="1"/>
</dbReference>
<dbReference type="Proteomes" id="UP001234989">
    <property type="component" value="Chromosome 11"/>
</dbReference>
<dbReference type="AlphaFoldDB" id="A0AAF0V2F5"/>
<dbReference type="EMBL" id="CP133622">
    <property type="protein sequence ID" value="WMV55528.1"/>
    <property type="molecule type" value="Genomic_DNA"/>
</dbReference>
<organism evidence="1 2">
    <name type="scientific">Solanum verrucosum</name>
    <dbReference type="NCBI Taxonomy" id="315347"/>
    <lineage>
        <taxon>Eukaryota</taxon>
        <taxon>Viridiplantae</taxon>
        <taxon>Streptophyta</taxon>
        <taxon>Embryophyta</taxon>
        <taxon>Tracheophyta</taxon>
        <taxon>Spermatophyta</taxon>
        <taxon>Magnoliopsida</taxon>
        <taxon>eudicotyledons</taxon>
        <taxon>Gunneridae</taxon>
        <taxon>Pentapetalae</taxon>
        <taxon>asterids</taxon>
        <taxon>lamiids</taxon>
        <taxon>Solanales</taxon>
        <taxon>Solanaceae</taxon>
        <taxon>Solanoideae</taxon>
        <taxon>Solaneae</taxon>
        <taxon>Solanum</taxon>
    </lineage>
</organism>
<name>A0AAF0V2F5_SOLVR</name>
<evidence type="ECO:0000313" key="2">
    <source>
        <dbReference type="Proteomes" id="UP001234989"/>
    </source>
</evidence>
<gene>
    <name evidence="1" type="ORF">MTR67_048913</name>
</gene>
<dbReference type="PANTHER" id="PTHR45835">
    <property type="entry name" value="YALI0A06105P"/>
    <property type="match status" value="1"/>
</dbReference>
<evidence type="ECO:0000313" key="1">
    <source>
        <dbReference type="EMBL" id="WMV55528.1"/>
    </source>
</evidence>
<reference evidence="1" key="1">
    <citation type="submission" date="2023-08" db="EMBL/GenBank/DDBJ databases">
        <title>A de novo genome assembly of Solanum verrucosum Schlechtendal, a Mexican diploid species geographically isolated from the other diploid A-genome species in potato relatives.</title>
        <authorList>
            <person name="Hosaka K."/>
        </authorList>
    </citation>
    <scope>NUCLEOTIDE SEQUENCE</scope>
    <source>
        <tissue evidence="1">Young leaves</tissue>
    </source>
</reference>
<accession>A0AAF0V2F5</accession>
<protein>
    <submittedName>
        <fullName evidence="1">Uncharacterized protein</fullName>
    </submittedName>
</protein>
<proteinExistence type="predicted"/>